<dbReference type="EMBL" id="FOUY01000081">
    <property type="protein sequence ID" value="SFO53693.1"/>
    <property type="molecule type" value="Genomic_DNA"/>
</dbReference>
<dbReference type="OrthoDB" id="3431675at2"/>
<proteinExistence type="predicted"/>
<dbReference type="RefSeq" id="WP_093356743.1">
    <property type="nucleotide sequence ID" value="NZ_FOUY01000081.1"/>
</dbReference>
<dbReference type="AlphaFoldDB" id="A0A1I5HZI9"/>
<organism evidence="1 2">
    <name type="scientific">Pseudonocardia ammonioxydans</name>
    <dbReference type="NCBI Taxonomy" id="260086"/>
    <lineage>
        <taxon>Bacteria</taxon>
        <taxon>Bacillati</taxon>
        <taxon>Actinomycetota</taxon>
        <taxon>Actinomycetes</taxon>
        <taxon>Pseudonocardiales</taxon>
        <taxon>Pseudonocardiaceae</taxon>
        <taxon>Pseudonocardia</taxon>
    </lineage>
</organism>
<protein>
    <submittedName>
        <fullName evidence="1">Uncharacterized protein</fullName>
    </submittedName>
</protein>
<evidence type="ECO:0000313" key="1">
    <source>
        <dbReference type="EMBL" id="SFO53693.1"/>
    </source>
</evidence>
<name>A0A1I5HZI9_PSUAM</name>
<dbReference type="Proteomes" id="UP000199614">
    <property type="component" value="Unassembled WGS sequence"/>
</dbReference>
<reference evidence="1 2" key="1">
    <citation type="submission" date="2016-10" db="EMBL/GenBank/DDBJ databases">
        <authorList>
            <person name="de Groot N.N."/>
        </authorList>
    </citation>
    <scope>NUCLEOTIDE SEQUENCE [LARGE SCALE GENOMIC DNA]</scope>
    <source>
        <strain evidence="1 2">CGMCC 4.1877</strain>
    </source>
</reference>
<evidence type="ECO:0000313" key="2">
    <source>
        <dbReference type="Proteomes" id="UP000199614"/>
    </source>
</evidence>
<accession>A0A1I5HZI9</accession>
<gene>
    <name evidence="1" type="ORF">SAMN05216207_10811</name>
</gene>
<keyword evidence="2" id="KW-1185">Reference proteome</keyword>
<sequence length="117" mass="12538">MSMTLLAGTRECRNGNCPTAWLTEHGTVIVQGYVMDSRIVRVPRDLIERAARELEMHDARAAAAVPAPRSSALRACGDWVEVSGTPTTLVCPDGERAHEVPAQAVLAAANESTREAV</sequence>
<dbReference type="STRING" id="260086.SAMN05216207_10811"/>